<reference evidence="3" key="1">
    <citation type="submission" date="2021-07" db="EMBL/GenBank/DDBJ databases">
        <authorList>
            <person name="Durling M."/>
        </authorList>
    </citation>
    <scope>NUCLEOTIDE SEQUENCE</scope>
</reference>
<keyword evidence="4" id="KW-1185">Reference proteome</keyword>
<keyword evidence="1" id="KW-0472">Membrane</keyword>
<dbReference type="Proteomes" id="UP000701801">
    <property type="component" value="Unassembled WGS sequence"/>
</dbReference>
<feature type="transmembrane region" description="Helical" evidence="1">
    <location>
        <begin position="53"/>
        <end position="69"/>
    </location>
</feature>
<sequence length="366" mass="40330">MRILHASFLALSIAGFALLWGGMAINGTLDAINTVKAAHKFPDNTPLRNVYTHIPPLDDFLTTLTVFFYNLTNGKNTGPRLLFCDLAIILQVVVLWILVESRRGYNRSRWSVLTPALWGVMMNALGAAFILPIYCYRHLRNESSRRDSGLNEHEAKALPITILISATFPSMLMLPPILNAATESQQGWIALFQVTPLLFSLVQITNSLAVTALVKQRDSKSTEKKYLKISYLLAGLIAATAHLSTLSTSLFSTNPTISFATVFLPWHTTVDQSTPTGLAMGAHLFTQFDFLVITITCGVYAYALLEPLMKRERHIALYKQPSIFRDPIVAGICIAGSAFLVGPAAIVSFAFAGREGRVRKVVGKMR</sequence>
<feature type="transmembrane region" description="Helical" evidence="1">
    <location>
        <begin position="190"/>
        <end position="214"/>
    </location>
</feature>
<evidence type="ECO:0000256" key="2">
    <source>
        <dbReference type="SAM" id="SignalP"/>
    </source>
</evidence>
<evidence type="ECO:0000313" key="3">
    <source>
        <dbReference type="EMBL" id="CAG8981841.1"/>
    </source>
</evidence>
<feature type="transmembrane region" description="Helical" evidence="1">
    <location>
        <begin position="290"/>
        <end position="308"/>
    </location>
</feature>
<feature type="transmembrane region" description="Helical" evidence="1">
    <location>
        <begin position="157"/>
        <end position="178"/>
    </location>
</feature>
<comment type="caution">
    <text evidence="3">The sequence shown here is derived from an EMBL/GenBank/DDBJ whole genome shotgun (WGS) entry which is preliminary data.</text>
</comment>
<protein>
    <submittedName>
        <fullName evidence="3">Uncharacterized protein</fullName>
    </submittedName>
</protein>
<keyword evidence="1" id="KW-0812">Transmembrane</keyword>
<accession>A0A9N9QC03</accession>
<proteinExistence type="predicted"/>
<gene>
    <name evidence="3" type="ORF">HYALB_00013473</name>
</gene>
<feature type="transmembrane region" description="Helical" evidence="1">
    <location>
        <begin position="115"/>
        <end position="136"/>
    </location>
</feature>
<dbReference type="EMBL" id="CAJVRM010000525">
    <property type="protein sequence ID" value="CAG8981841.1"/>
    <property type="molecule type" value="Genomic_DNA"/>
</dbReference>
<feature type="chain" id="PRO_5040205048" evidence="2">
    <location>
        <begin position="25"/>
        <end position="366"/>
    </location>
</feature>
<keyword evidence="2" id="KW-0732">Signal</keyword>
<feature type="transmembrane region" description="Helical" evidence="1">
    <location>
        <begin position="81"/>
        <end position="99"/>
    </location>
</feature>
<dbReference type="AlphaFoldDB" id="A0A9N9QC03"/>
<feature type="transmembrane region" description="Helical" evidence="1">
    <location>
        <begin position="328"/>
        <end position="352"/>
    </location>
</feature>
<feature type="transmembrane region" description="Helical" evidence="1">
    <location>
        <begin position="226"/>
        <end position="245"/>
    </location>
</feature>
<keyword evidence="1" id="KW-1133">Transmembrane helix</keyword>
<feature type="signal peptide" evidence="2">
    <location>
        <begin position="1"/>
        <end position="24"/>
    </location>
</feature>
<name>A0A9N9QC03_9HELO</name>
<evidence type="ECO:0000313" key="4">
    <source>
        <dbReference type="Proteomes" id="UP000701801"/>
    </source>
</evidence>
<organism evidence="3 4">
    <name type="scientific">Hymenoscyphus albidus</name>
    <dbReference type="NCBI Taxonomy" id="595503"/>
    <lineage>
        <taxon>Eukaryota</taxon>
        <taxon>Fungi</taxon>
        <taxon>Dikarya</taxon>
        <taxon>Ascomycota</taxon>
        <taxon>Pezizomycotina</taxon>
        <taxon>Leotiomycetes</taxon>
        <taxon>Helotiales</taxon>
        <taxon>Helotiaceae</taxon>
        <taxon>Hymenoscyphus</taxon>
    </lineage>
</organism>
<evidence type="ECO:0000256" key="1">
    <source>
        <dbReference type="SAM" id="Phobius"/>
    </source>
</evidence>
<dbReference type="OrthoDB" id="1669814at2759"/>